<feature type="domain" description="DUF1512" evidence="3">
    <location>
        <begin position="202"/>
        <end position="379"/>
    </location>
</feature>
<evidence type="ECO:0000256" key="1">
    <source>
        <dbReference type="SAM" id="Phobius"/>
    </source>
</evidence>
<accession>A0A0F9S292</accession>
<protein>
    <recommendedName>
        <fullName evidence="5">DUF1512 domain-containing protein</fullName>
    </recommendedName>
</protein>
<feature type="transmembrane region" description="Helical" evidence="1">
    <location>
        <begin position="16"/>
        <end position="35"/>
    </location>
</feature>
<keyword evidence="1" id="KW-0812">Transmembrane</keyword>
<proteinExistence type="predicted"/>
<evidence type="ECO:0000313" key="4">
    <source>
        <dbReference type="EMBL" id="KKN56342.1"/>
    </source>
</evidence>
<sequence>MNSIYQIAGTQGTDPLSLILNLMFFLLIFISMFYGQKLQGWKASKEIQTGLDKLKKWNDECKEILITNFKEYSDKKKTQKDLMFQIEDFITFITIAPVSLDPYGIIPKFDHIVDVRDERFKEEVALLAPKADIIQRSQLENLLEATMAIDFIYRLIRHYLILGKKSKSMILLMQISMQLGLIIAMAKAYYHAAKAFSEGSPIGDGLGPLVVASFIRTVSDGEVDAKEIERDTIVQEVNFEERNIYVVRAKGPGGTVGKPGKVIKDLIEQHGDSISRIIMIDAGLKLSGDKTGSLAIGVGAAIGGIGIEKHYIEESTTGKTIPIDALICKQSLEDAITTMKRPITQSVPKIVEKIKMAIRKRTEKGSKIIIAGIGNTIGIGV</sequence>
<dbReference type="AlphaFoldDB" id="A0A0F9S292"/>
<dbReference type="PIRSF" id="PIRSF016495">
    <property type="entry name" value="UCP016495"/>
    <property type="match status" value="1"/>
</dbReference>
<keyword evidence="1" id="KW-0472">Membrane</keyword>
<reference evidence="4" key="1">
    <citation type="journal article" date="2015" name="Nature">
        <title>Complex archaea that bridge the gap between prokaryotes and eukaryotes.</title>
        <authorList>
            <person name="Spang A."/>
            <person name="Saw J.H."/>
            <person name="Jorgensen S.L."/>
            <person name="Zaremba-Niedzwiedzka K."/>
            <person name="Martijn J."/>
            <person name="Lind A.E."/>
            <person name="van Eijk R."/>
            <person name="Schleper C."/>
            <person name="Guy L."/>
            <person name="Ettema T.J."/>
        </authorList>
    </citation>
    <scope>NUCLEOTIDE SEQUENCE</scope>
</reference>
<dbReference type="EMBL" id="LAZR01000847">
    <property type="protein sequence ID" value="KKN56342.1"/>
    <property type="molecule type" value="Genomic_DNA"/>
</dbReference>
<dbReference type="Pfam" id="PF23542">
    <property type="entry name" value="DUF1512_C"/>
    <property type="match status" value="1"/>
</dbReference>
<organism evidence="4">
    <name type="scientific">marine sediment metagenome</name>
    <dbReference type="NCBI Taxonomy" id="412755"/>
    <lineage>
        <taxon>unclassified sequences</taxon>
        <taxon>metagenomes</taxon>
        <taxon>ecological metagenomes</taxon>
    </lineage>
</organism>
<keyword evidence="1" id="KW-1133">Transmembrane helix</keyword>
<evidence type="ECO:0008006" key="5">
    <source>
        <dbReference type="Google" id="ProtNLM"/>
    </source>
</evidence>
<dbReference type="Pfam" id="PF07431">
    <property type="entry name" value="DUF1512"/>
    <property type="match status" value="1"/>
</dbReference>
<dbReference type="InterPro" id="IPR056460">
    <property type="entry name" value="DUF1512_N"/>
</dbReference>
<evidence type="ECO:0000259" key="3">
    <source>
        <dbReference type="Pfam" id="PF23542"/>
    </source>
</evidence>
<evidence type="ECO:0000259" key="2">
    <source>
        <dbReference type="Pfam" id="PF07431"/>
    </source>
</evidence>
<name>A0A0F9S292_9ZZZZ</name>
<dbReference type="InterPro" id="IPR009995">
    <property type="entry name" value="DUF1512"/>
</dbReference>
<comment type="caution">
    <text evidence="4">The sequence shown here is derived from an EMBL/GenBank/DDBJ whole genome shotgun (WGS) entry which is preliminary data.</text>
</comment>
<dbReference type="InterPro" id="IPR056461">
    <property type="entry name" value="DUF1512_C"/>
</dbReference>
<gene>
    <name evidence="4" type="ORF">LCGC14_0573090</name>
</gene>
<feature type="domain" description="DUF1512" evidence="2">
    <location>
        <begin position="19"/>
        <end position="198"/>
    </location>
</feature>